<name>M0NRV3_9EURY</name>
<keyword evidence="3" id="KW-1185">Reference proteome</keyword>
<organism evidence="2 3">
    <name type="scientific">Halorubrum lipolyticum DSM 21995</name>
    <dbReference type="NCBI Taxonomy" id="1227482"/>
    <lineage>
        <taxon>Archaea</taxon>
        <taxon>Methanobacteriati</taxon>
        <taxon>Methanobacteriota</taxon>
        <taxon>Stenosarchaea group</taxon>
        <taxon>Halobacteria</taxon>
        <taxon>Halobacteriales</taxon>
        <taxon>Haloferacaceae</taxon>
        <taxon>Halorubrum</taxon>
    </lineage>
</organism>
<dbReference type="AlphaFoldDB" id="M0NRV3"/>
<proteinExistence type="predicted"/>
<dbReference type="STRING" id="1227482.C469_08775"/>
<evidence type="ECO:0000256" key="1">
    <source>
        <dbReference type="SAM" id="MobiDB-lite"/>
    </source>
</evidence>
<dbReference type="Proteomes" id="UP000011650">
    <property type="component" value="Unassembled WGS sequence"/>
</dbReference>
<sequence length="82" mass="9028">MSWPGIDRVNDADGEKTGRERVDERTRPRRNAVARTVKSIGRVFDRMDYSLAVENGPETIPGGTGLLLVHPSICLLYTSLSG</sequence>
<feature type="compositionally biased region" description="Basic and acidic residues" evidence="1">
    <location>
        <begin position="8"/>
        <end position="26"/>
    </location>
</feature>
<evidence type="ECO:0000313" key="2">
    <source>
        <dbReference type="EMBL" id="EMA60323.1"/>
    </source>
</evidence>
<dbReference type="InterPro" id="IPR055516">
    <property type="entry name" value="DUF7090"/>
</dbReference>
<accession>M0NRV3</accession>
<comment type="caution">
    <text evidence="2">The sequence shown here is derived from an EMBL/GenBank/DDBJ whole genome shotgun (WGS) entry which is preliminary data.</text>
</comment>
<evidence type="ECO:0000313" key="3">
    <source>
        <dbReference type="Proteomes" id="UP000011650"/>
    </source>
</evidence>
<gene>
    <name evidence="2" type="ORF">C469_08775</name>
</gene>
<feature type="non-terminal residue" evidence="2">
    <location>
        <position position="82"/>
    </location>
</feature>
<feature type="region of interest" description="Disordered" evidence="1">
    <location>
        <begin position="1"/>
        <end position="30"/>
    </location>
</feature>
<dbReference type="Pfam" id="PF23365">
    <property type="entry name" value="DUF7090"/>
    <property type="match status" value="1"/>
</dbReference>
<reference evidence="2 3" key="1">
    <citation type="journal article" date="2014" name="PLoS Genet.">
        <title>Phylogenetically driven sequencing of extremely halophilic archaea reveals strategies for static and dynamic osmo-response.</title>
        <authorList>
            <person name="Becker E.A."/>
            <person name="Seitzer P.M."/>
            <person name="Tritt A."/>
            <person name="Larsen D."/>
            <person name="Krusor M."/>
            <person name="Yao A.I."/>
            <person name="Wu D."/>
            <person name="Madern D."/>
            <person name="Eisen J.A."/>
            <person name="Darling A.E."/>
            <person name="Facciotti M.T."/>
        </authorList>
    </citation>
    <scope>NUCLEOTIDE SEQUENCE [LARGE SCALE GENOMIC DNA]</scope>
    <source>
        <strain evidence="2 3">DSM 21995</strain>
    </source>
</reference>
<protein>
    <submittedName>
        <fullName evidence="2">Uncharacterized protein</fullName>
    </submittedName>
</protein>
<dbReference type="EMBL" id="AOJG01000024">
    <property type="protein sequence ID" value="EMA60323.1"/>
    <property type="molecule type" value="Genomic_DNA"/>
</dbReference>